<dbReference type="InterPro" id="IPR051474">
    <property type="entry name" value="Anti-sigma-K/W_factor"/>
</dbReference>
<dbReference type="PANTHER" id="PTHR37461:SF1">
    <property type="entry name" value="ANTI-SIGMA-K FACTOR RSKA"/>
    <property type="match status" value="1"/>
</dbReference>
<dbReference type="EMBL" id="CP081294">
    <property type="protein sequence ID" value="QZD94728.1"/>
    <property type="molecule type" value="Genomic_DNA"/>
</dbReference>
<feature type="domain" description="Anti-sigma K factor RskA C-terminal" evidence="1">
    <location>
        <begin position="98"/>
        <end position="232"/>
    </location>
</feature>
<gene>
    <name evidence="2" type="ORF">K3136_11635</name>
</gene>
<evidence type="ECO:0000259" key="1">
    <source>
        <dbReference type="Pfam" id="PF10099"/>
    </source>
</evidence>
<sequence length="241" mass="25256">MTDDPHPDTVMAAEYVLGLLEGEDLLAARAREASDATFAADVALWQDRLAALLDEIAPQTPREEVWQRIASELDGASDSAEVISLNARIKRWKMATGLAAAAAVAAISLLVLSPSQTPAPVVGPDTIEAAPLAASIPIGDTALRLAVTYLPEREELFVSASGLTADGVHDHELWLDPQDDSPLMSLGVIAPGEERRVALSPEVAAKMADGSPLLLTREPLGGKPPEAAAGPVVAQGRLQKI</sequence>
<reference evidence="2 3" key="1">
    <citation type="submission" date="2021-08" db="EMBL/GenBank/DDBJ databases">
        <title>Comparative Genomics Analysis of the Genus Qipengyuania Reveals Extensive Genetic Diversity and Metabolic Versatility, Including the Description of Fifteen Novel Species.</title>
        <authorList>
            <person name="Liu Y."/>
        </authorList>
    </citation>
    <scope>NUCLEOTIDE SEQUENCE [LARGE SCALE GENOMIC DNA]</scope>
    <source>
        <strain evidence="2 3">1NDH1</strain>
    </source>
</reference>
<proteinExistence type="predicted"/>
<keyword evidence="3" id="KW-1185">Reference proteome</keyword>
<protein>
    <submittedName>
        <fullName evidence="2">Anti-sigma factor</fullName>
    </submittedName>
</protein>
<organism evidence="2 3">
    <name type="scientific">Qipengyuania gelatinilytica</name>
    <dbReference type="NCBI Taxonomy" id="2867231"/>
    <lineage>
        <taxon>Bacteria</taxon>
        <taxon>Pseudomonadati</taxon>
        <taxon>Pseudomonadota</taxon>
        <taxon>Alphaproteobacteria</taxon>
        <taxon>Sphingomonadales</taxon>
        <taxon>Erythrobacteraceae</taxon>
        <taxon>Qipengyuania</taxon>
    </lineage>
</organism>
<accession>A0ABX9A627</accession>
<dbReference type="InterPro" id="IPR018764">
    <property type="entry name" value="RskA_C"/>
</dbReference>
<dbReference type="Proteomes" id="UP000824321">
    <property type="component" value="Chromosome"/>
</dbReference>
<evidence type="ECO:0000313" key="2">
    <source>
        <dbReference type="EMBL" id="QZD94728.1"/>
    </source>
</evidence>
<dbReference type="RefSeq" id="WP_221430473.1">
    <property type="nucleotide sequence ID" value="NZ_CP081294.1"/>
</dbReference>
<evidence type="ECO:0000313" key="3">
    <source>
        <dbReference type="Proteomes" id="UP000824321"/>
    </source>
</evidence>
<name>A0ABX9A627_9SPHN</name>
<dbReference type="Pfam" id="PF10099">
    <property type="entry name" value="RskA_C"/>
    <property type="match status" value="1"/>
</dbReference>
<dbReference type="PANTHER" id="PTHR37461">
    <property type="entry name" value="ANTI-SIGMA-K FACTOR RSKA"/>
    <property type="match status" value="1"/>
</dbReference>